<proteinExistence type="predicted"/>
<dbReference type="EMBL" id="PFLF01000105">
    <property type="protein sequence ID" value="PIY68631.1"/>
    <property type="molecule type" value="Genomic_DNA"/>
</dbReference>
<evidence type="ECO:0000313" key="2">
    <source>
        <dbReference type="EMBL" id="PIY68631.1"/>
    </source>
</evidence>
<dbReference type="SUPFAM" id="SSF82171">
    <property type="entry name" value="DPP6 N-terminal domain-like"/>
    <property type="match status" value="1"/>
</dbReference>
<dbReference type="InterPro" id="IPR013229">
    <property type="entry name" value="PEGA"/>
</dbReference>
<comment type="caution">
    <text evidence="2">The sequence shown here is derived from an EMBL/GenBank/DDBJ whole genome shotgun (WGS) entry which is preliminary data.</text>
</comment>
<dbReference type="AlphaFoldDB" id="A0A2M7QBP6"/>
<evidence type="ECO:0000259" key="1">
    <source>
        <dbReference type="Pfam" id="PF08308"/>
    </source>
</evidence>
<dbReference type="Proteomes" id="UP000230108">
    <property type="component" value="Unassembled WGS sequence"/>
</dbReference>
<evidence type="ECO:0000313" key="3">
    <source>
        <dbReference type="Proteomes" id="UP000230108"/>
    </source>
</evidence>
<dbReference type="Pfam" id="PF08308">
    <property type="entry name" value="PEGA"/>
    <property type="match status" value="1"/>
</dbReference>
<gene>
    <name evidence="2" type="ORF">COY90_04960</name>
</gene>
<reference evidence="3" key="1">
    <citation type="submission" date="2017-09" db="EMBL/GenBank/DDBJ databases">
        <title>Depth-based differentiation of microbial function through sediment-hosted aquifers and enrichment of novel symbionts in the deep terrestrial subsurface.</title>
        <authorList>
            <person name="Probst A.J."/>
            <person name="Ladd B."/>
            <person name="Jarett J.K."/>
            <person name="Geller-Mcgrath D.E."/>
            <person name="Sieber C.M.K."/>
            <person name="Emerson J.B."/>
            <person name="Anantharaman K."/>
            <person name="Thomas B.C."/>
            <person name="Malmstrom R."/>
            <person name="Stieglmeier M."/>
            <person name="Klingl A."/>
            <person name="Woyke T."/>
            <person name="Ryan C.M."/>
            <person name="Banfield J.F."/>
        </authorList>
    </citation>
    <scope>NUCLEOTIDE SEQUENCE [LARGE SCALE GENOMIC DNA]</scope>
</reference>
<protein>
    <recommendedName>
        <fullName evidence="1">PEGA domain-containing protein</fullName>
    </recommendedName>
</protein>
<accession>A0A2M7QBP6</accession>
<organism evidence="2 3">
    <name type="scientific">Candidatus Roizmanbacteria bacterium CG_4_10_14_0_8_um_filter_39_9</name>
    <dbReference type="NCBI Taxonomy" id="1974829"/>
    <lineage>
        <taxon>Bacteria</taxon>
        <taxon>Candidatus Roizmaniibacteriota</taxon>
    </lineage>
</organism>
<feature type="domain" description="PEGA" evidence="1">
    <location>
        <begin position="40"/>
        <end position="100"/>
    </location>
</feature>
<name>A0A2M7QBP6_9BACT</name>
<sequence>MKLISRVLIFGLFFGVFIFIVAYARGYRLDLHKKSFTSTGIIAITSSPKAAKVYVNGELRGVTDTSLTLAPGAYTIEIKKDGYMSWSKKFNLKGELVMVADATLFPINASLTPLTNLGIVKIVSIDDTGRLLLFSQQDNIEKDGIHLFDPNLKLISIFPPLKMILAKKNLPQDIDFTKSKVYFSPDYKEGLFEFELPTGSVSYLLSFDEENKELLDMTASKDSLLKMWDEEKRLESIKILEALPKLLQPTASDSFHIISFTLDKTKVLYTATHKDTLPLLINPPLISGDQEKETRSLETGKLYVYDIKEDKNFKIELSDELTKEIEAKSEERNEMTRAEHYVMWYPDSRHLVLNESRQIAIVEYDNTNRQIVYAGPHEDGYVDVTQDGKLLVLANLNSLINKFPDLYVVGIK</sequence>